<name>A0AA39T332_ACESA</name>
<comment type="caution">
    <text evidence="1">The sequence shown here is derived from an EMBL/GenBank/DDBJ whole genome shotgun (WGS) entry which is preliminary data.</text>
</comment>
<sequence length="204" mass="22883">MDKVLEVGKESGQNFYKDKWDSMKSTEQRSINRGSLGKAVAKLSKTKKENFEAVGDVEEELRNVSKGLNKSKRSRSNFQFLKGDFGTQKGDEDLISIPVEWEGKEEAIKNFKLRKDTDFLFKVKGHSMKASSSKFKLSGVIEDEIIKVIDMGIAMGFDFNGEKVRMADVFSKALSKLKGRRQNMAYDRTIGDVFPVGGGFCGLL</sequence>
<reference evidence="1" key="1">
    <citation type="journal article" date="2022" name="Plant J.">
        <title>Strategies of tolerance reflected in two North American maple genomes.</title>
        <authorList>
            <person name="McEvoy S.L."/>
            <person name="Sezen U.U."/>
            <person name="Trouern-Trend A."/>
            <person name="McMahon S.M."/>
            <person name="Schaberg P.G."/>
            <person name="Yang J."/>
            <person name="Wegrzyn J.L."/>
            <person name="Swenson N.G."/>
        </authorList>
    </citation>
    <scope>NUCLEOTIDE SEQUENCE</scope>
    <source>
        <strain evidence="1">NS2018</strain>
    </source>
</reference>
<dbReference type="EMBL" id="JAUESC010000003">
    <property type="protein sequence ID" value="KAK0600425.1"/>
    <property type="molecule type" value="Genomic_DNA"/>
</dbReference>
<gene>
    <name evidence="1" type="ORF">LWI29_014837</name>
</gene>
<dbReference type="Proteomes" id="UP001168877">
    <property type="component" value="Unassembled WGS sequence"/>
</dbReference>
<evidence type="ECO:0000313" key="2">
    <source>
        <dbReference type="Proteomes" id="UP001168877"/>
    </source>
</evidence>
<organism evidence="1 2">
    <name type="scientific">Acer saccharum</name>
    <name type="common">Sugar maple</name>
    <dbReference type="NCBI Taxonomy" id="4024"/>
    <lineage>
        <taxon>Eukaryota</taxon>
        <taxon>Viridiplantae</taxon>
        <taxon>Streptophyta</taxon>
        <taxon>Embryophyta</taxon>
        <taxon>Tracheophyta</taxon>
        <taxon>Spermatophyta</taxon>
        <taxon>Magnoliopsida</taxon>
        <taxon>eudicotyledons</taxon>
        <taxon>Gunneridae</taxon>
        <taxon>Pentapetalae</taxon>
        <taxon>rosids</taxon>
        <taxon>malvids</taxon>
        <taxon>Sapindales</taxon>
        <taxon>Sapindaceae</taxon>
        <taxon>Hippocastanoideae</taxon>
        <taxon>Acereae</taxon>
        <taxon>Acer</taxon>
    </lineage>
</organism>
<keyword evidence="2" id="KW-1185">Reference proteome</keyword>
<proteinExistence type="predicted"/>
<protein>
    <submittedName>
        <fullName evidence="1">Uncharacterized protein</fullName>
    </submittedName>
</protein>
<accession>A0AA39T332</accession>
<reference evidence="1" key="2">
    <citation type="submission" date="2023-06" db="EMBL/GenBank/DDBJ databases">
        <authorList>
            <person name="Swenson N.G."/>
            <person name="Wegrzyn J.L."/>
            <person name="Mcevoy S.L."/>
        </authorList>
    </citation>
    <scope>NUCLEOTIDE SEQUENCE</scope>
    <source>
        <strain evidence="1">NS2018</strain>
        <tissue evidence="1">Leaf</tissue>
    </source>
</reference>
<dbReference type="AlphaFoldDB" id="A0AA39T332"/>
<evidence type="ECO:0000313" key="1">
    <source>
        <dbReference type="EMBL" id="KAK0600425.1"/>
    </source>
</evidence>